<accession>A0A9P7GES5</accession>
<evidence type="ECO:0000313" key="2">
    <source>
        <dbReference type="Proteomes" id="UP000717328"/>
    </source>
</evidence>
<organism evidence="1 2">
    <name type="scientific">Sphagnurus paluster</name>
    <dbReference type="NCBI Taxonomy" id="117069"/>
    <lineage>
        <taxon>Eukaryota</taxon>
        <taxon>Fungi</taxon>
        <taxon>Dikarya</taxon>
        <taxon>Basidiomycota</taxon>
        <taxon>Agaricomycotina</taxon>
        <taxon>Agaricomycetes</taxon>
        <taxon>Agaricomycetidae</taxon>
        <taxon>Agaricales</taxon>
        <taxon>Tricholomatineae</taxon>
        <taxon>Lyophyllaceae</taxon>
        <taxon>Sphagnurus</taxon>
    </lineage>
</organism>
<reference evidence="1" key="2">
    <citation type="submission" date="2021-10" db="EMBL/GenBank/DDBJ databases">
        <title>Phylogenomics reveals ancestral predisposition of the termite-cultivated fungus Termitomyces towards a domesticated lifestyle.</title>
        <authorList>
            <person name="Auxier B."/>
            <person name="Grum-Grzhimaylo A."/>
            <person name="Cardenas M.E."/>
            <person name="Lodge J.D."/>
            <person name="Laessoe T."/>
            <person name="Pedersen O."/>
            <person name="Smith M.E."/>
            <person name="Kuyper T.W."/>
            <person name="Franco-Molano E.A."/>
            <person name="Baroni T.J."/>
            <person name="Aanen D.K."/>
        </authorList>
    </citation>
    <scope>NUCLEOTIDE SEQUENCE</scope>
    <source>
        <strain evidence="1">D49</strain>
    </source>
</reference>
<reference evidence="1" key="1">
    <citation type="submission" date="2021-02" db="EMBL/GenBank/DDBJ databases">
        <authorList>
            <person name="Nieuwenhuis M."/>
            <person name="Van De Peppel L.J.J."/>
        </authorList>
    </citation>
    <scope>NUCLEOTIDE SEQUENCE</scope>
    <source>
        <strain evidence="1">D49</strain>
    </source>
</reference>
<keyword evidence="2" id="KW-1185">Reference proteome</keyword>
<dbReference type="EMBL" id="JABCKI010001303">
    <property type="protein sequence ID" value="KAG5649247.1"/>
    <property type="molecule type" value="Genomic_DNA"/>
</dbReference>
<comment type="caution">
    <text evidence="1">The sequence shown here is derived from an EMBL/GenBank/DDBJ whole genome shotgun (WGS) entry which is preliminary data.</text>
</comment>
<gene>
    <name evidence="1" type="ORF">H0H81_005160</name>
</gene>
<sequence length="70" mass="7378">MSPSDREDLAAMVEPHIAGEFNGAPFDLAEVDGLGIPNLSRAALAHWNYAKSTMAPAPVRGPGFEEPETG</sequence>
<dbReference type="Proteomes" id="UP000717328">
    <property type="component" value="Unassembled WGS sequence"/>
</dbReference>
<name>A0A9P7GES5_9AGAR</name>
<proteinExistence type="predicted"/>
<protein>
    <submittedName>
        <fullName evidence="1">Uncharacterized protein</fullName>
    </submittedName>
</protein>
<dbReference type="AlphaFoldDB" id="A0A9P7GES5"/>
<evidence type="ECO:0000313" key="1">
    <source>
        <dbReference type="EMBL" id="KAG5649247.1"/>
    </source>
</evidence>